<reference evidence="2" key="1">
    <citation type="submission" date="2005-09" db="EMBL/GenBank/DDBJ databases">
        <title>Complete genome sequence of Clostridium kluyveri and comparative genomics of Clostridia species.</title>
        <authorList>
            <person name="Inui M."/>
            <person name="Nonaka H."/>
            <person name="Shinoda Y."/>
            <person name="Ikenaga Y."/>
            <person name="Abe M."/>
            <person name="Naito K."/>
            <person name="Vertes A.A."/>
            <person name="Yukawa H."/>
        </authorList>
    </citation>
    <scope>NUCLEOTIDE SEQUENCE [LARGE SCALE GENOMIC DNA]</scope>
    <source>
        <strain evidence="2">NBRC 12016</strain>
    </source>
</reference>
<dbReference type="EMBL" id="AP009049">
    <property type="protein sequence ID" value="BAH06743.1"/>
    <property type="molecule type" value="Genomic_DNA"/>
</dbReference>
<dbReference type="KEGG" id="ckr:CKR_1692"/>
<dbReference type="AlphaFoldDB" id="B9E2L8"/>
<sequence length="224" mass="26298">MFILMIYKNADELIKHEITLSLRRTLYPIIQIGEQVFRELYKNNYAILSSKYFKPILPRIRTKAIYYQFELDLLPENFPFKCRMKKTNNFGEYVPELSAGNIFLHIASAKDKDSLPSRSRYKLESSYCNNFDEKQTIFDFTDQSNPAIKDDKYYGIITYGGADTLEFLNLIIPNCKFEKILSSLDLKLELKSVKISSEDKDTKKKGIKIRDTILKELLNEEKRL</sequence>
<evidence type="ECO:0000313" key="2">
    <source>
        <dbReference type="Proteomes" id="UP000007969"/>
    </source>
</evidence>
<dbReference type="Proteomes" id="UP000007969">
    <property type="component" value="Chromosome"/>
</dbReference>
<accession>B9E2L8</accession>
<protein>
    <submittedName>
        <fullName evidence="1">Uncharacterized protein</fullName>
    </submittedName>
</protein>
<name>B9E2L8_CLOK1</name>
<organism evidence="1 2">
    <name type="scientific">Clostridium kluyveri (strain NBRC 12016)</name>
    <dbReference type="NCBI Taxonomy" id="583346"/>
    <lineage>
        <taxon>Bacteria</taxon>
        <taxon>Bacillati</taxon>
        <taxon>Bacillota</taxon>
        <taxon>Clostridia</taxon>
        <taxon>Eubacteriales</taxon>
        <taxon>Clostridiaceae</taxon>
        <taxon>Clostridium</taxon>
    </lineage>
</organism>
<evidence type="ECO:0000313" key="1">
    <source>
        <dbReference type="EMBL" id="BAH06743.1"/>
    </source>
</evidence>
<proteinExistence type="predicted"/>
<gene>
    <name evidence="1" type="ordered locus">CKR_1692</name>
</gene>
<dbReference type="HOGENOM" id="CLU_1248845_0_0_9"/>